<dbReference type="InterPro" id="IPR050268">
    <property type="entry name" value="NADH-dep_flavin_reductase"/>
</dbReference>
<dbReference type="EMBL" id="CP008951">
    <property type="protein sequence ID" value="AII11454.1"/>
    <property type="molecule type" value="Genomic_DNA"/>
</dbReference>
<dbReference type="Pfam" id="PF01613">
    <property type="entry name" value="Flavin_Reduct"/>
    <property type="match status" value="1"/>
</dbReference>
<keyword evidence="2" id="KW-0560">Oxidoreductase</keyword>
<dbReference type="GO" id="GO:0010181">
    <property type="term" value="F:FMN binding"/>
    <property type="evidence" value="ECO:0007669"/>
    <property type="project" value="InterPro"/>
</dbReference>
<accession>A0A076F707</accession>
<dbReference type="Gene3D" id="2.30.110.10">
    <property type="entry name" value="Electron Transport, Fmn-binding Protein, Chain A"/>
    <property type="match status" value="1"/>
</dbReference>
<dbReference type="RefSeq" id="WP_128644229.1">
    <property type="nucleotide sequence ID" value="NZ_CP008951.1"/>
</dbReference>
<evidence type="ECO:0000256" key="2">
    <source>
        <dbReference type="ARBA" id="ARBA00023002"/>
    </source>
</evidence>
<evidence type="ECO:0000313" key="5">
    <source>
        <dbReference type="Proteomes" id="UP000028488"/>
    </source>
</evidence>
<dbReference type="GO" id="GO:0042602">
    <property type="term" value="F:riboflavin reductase (NADPH) activity"/>
    <property type="evidence" value="ECO:0007669"/>
    <property type="project" value="TreeGrafter"/>
</dbReference>
<dbReference type="SUPFAM" id="SSF50475">
    <property type="entry name" value="FMN-binding split barrel"/>
    <property type="match status" value="1"/>
</dbReference>
<proteinExistence type="inferred from homology"/>
<dbReference type="InterPro" id="IPR012349">
    <property type="entry name" value="Split_barrel_FMN-bd"/>
</dbReference>
<organism evidence="4 5">
    <name type="scientific">Rhodococcus opacus</name>
    <name type="common">Nocardia opaca</name>
    <dbReference type="NCBI Taxonomy" id="37919"/>
    <lineage>
        <taxon>Bacteria</taxon>
        <taxon>Bacillati</taxon>
        <taxon>Actinomycetota</taxon>
        <taxon>Actinomycetes</taxon>
        <taxon>Mycobacteriales</taxon>
        <taxon>Nocardiaceae</taxon>
        <taxon>Rhodococcus</taxon>
    </lineage>
</organism>
<sequence length="169" mass="17838">MITHTPTVTKQHDLDPADFRLALRHIPGSVAVITTSVDGETIGMTATAFSSVSVEPPQVLVCINRAARSATLISQAGKFAVNHLAGNQASVAESFATPALSFDERFAGATWTPSSTEVPFLNGAVVSLGCTVDQEIHSGTHAIFIGRVHELRTETGDSLVYKNGTFSTL</sequence>
<comment type="similarity">
    <text evidence="1">Belongs to the non-flavoprotein flavin reductase family.</text>
</comment>
<dbReference type="PANTHER" id="PTHR30466:SF11">
    <property type="entry name" value="FLAVIN-DEPENDENT MONOOXYGENASE, REDUCTASE SUBUNIT HSAB"/>
    <property type="match status" value="1"/>
</dbReference>
<evidence type="ECO:0000256" key="1">
    <source>
        <dbReference type="ARBA" id="ARBA00008898"/>
    </source>
</evidence>
<dbReference type="InterPro" id="IPR002563">
    <property type="entry name" value="Flavin_Rdtase-like_dom"/>
</dbReference>
<dbReference type="AlphaFoldDB" id="A0A076F707"/>
<name>A0A076F707_RHOOP</name>
<evidence type="ECO:0000313" key="4">
    <source>
        <dbReference type="EMBL" id="AII11454.1"/>
    </source>
</evidence>
<dbReference type="Proteomes" id="UP000028488">
    <property type="component" value="Plasmid pPDG4"/>
</dbReference>
<gene>
    <name evidence="4" type="ORF">EP51_46580</name>
</gene>
<feature type="domain" description="Flavin reductase like" evidence="3">
    <location>
        <begin position="23"/>
        <end position="168"/>
    </location>
</feature>
<evidence type="ECO:0000259" key="3">
    <source>
        <dbReference type="SMART" id="SM00903"/>
    </source>
</evidence>
<protein>
    <recommendedName>
        <fullName evidence="3">Flavin reductase like domain-containing protein</fullName>
    </recommendedName>
</protein>
<dbReference type="PANTHER" id="PTHR30466">
    <property type="entry name" value="FLAVIN REDUCTASE"/>
    <property type="match status" value="1"/>
</dbReference>
<geneLocation type="plasmid" evidence="4 5">
    <name>pPDG4</name>
</geneLocation>
<keyword evidence="4" id="KW-0614">Plasmid</keyword>
<dbReference type="SMART" id="SM00903">
    <property type="entry name" value="Flavin_Reduct"/>
    <property type="match status" value="1"/>
</dbReference>
<reference evidence="4 5" key="1">
    <citation type="submission" date="2014-07" db="EMBL/GenBank/DDBJ databases">
        <title>Genome Sequence of Rhodococcus opacus Strain R7, a Biodegrader of Mono- and Polycyclic Aromatic Hydrocarbons.</title>
        <authorList>
            <person name="Di Gennaro P."/>
            <person name="Zampolli J."/>
            <person name="Presti I."/>
            <person name="Cappelletti M."/>
            <person name="D'Ursi P."/>
            <person name="Orro A."/>
            <person name="Mezzelani A."/>
            <person name="Milanesi L."/>
        </authorList>
    </citation>
    <scope>NUCLEOTIDE SEQUENCE [LARGE SCALE GENOMIC DNA]</scope>
    <source>
        <strain evidence="4 5">R7</strain>
        <plasmid evidence="4">pPDG4</plasmid>
    </source>
</reference>